<evidence type="ECO:0000313" key="3">
    <source>
        <dbReference type="Proteomes" id="UP000470470"/>
    </source>
</evidence>
<dbReference type="RefSeq" id="WP_162393108.1">
    <property type="nucleotide sequence ID" value="NZ_JAABOZ010000004.1"/>
</dbReference>
<organism evidence="2 3">
    <name type="scientific">Goekera deserti</name>
    <dbReference type="NCBI Taxonomy" id="2497753"/>
    <lineage>
        <taxon>Bacteria</taxon>
        <taxon>Bacillati</taxon>
        <taxon>Actinomycetota</taxon>
        <taxon>Actinomycetes</taxon>
        <taxon>Geodermatophilales</taxon>
        <taxon>Geodermatophilaceae</taxon>
        <taxon>Goekera</taxon>
    </lineage>
</organism>
<feature type="transmembrane region" description="Helical" evidence="1">
    <location>
        <begin position="93"/>
        <end position="116"/>
    </location>
</feature>
<accession>A0A7K3WF36</accession>
<evidence type="ECO:0000313" key="2">
    <source>
        <dbReference type="EMBL" id="NEL54123.1"/>
    </source>
</evidence>
<keyword evidence="1" id="KW-1133">Transmembrane helix</keyword>
<reference evidence="2 3" key="1">
    <citation type="submission" date="2020-02" db="EMBL/GenBank/DDBJ databases">
        <title>The whole genome sequence of CPCC 205119.</title>
        <authorList>
            <person name="Jiang Z."/>
        </authorList>
    </citation>
    <scope>NUCLEOTIDE SEQUENCE [LARGE SCALE GENOMIC DNA]</scope>
    <source>
        <strain evidence="2 3">CPCC 205119</strain>
    </source>
</reference>
<feature type="transmembrane region" description="Helical" evidence="1">
    <location>
        <begin position="30"/>
        <end position="51"/>
    </location>
</feature>
<proteinExistence type="predicted"/>
<evidence type="ECO:0000256" key="1">
    <source>
        <dbReference type="SAM" id="Phobius"/>
    </source>
</evidence>
<sequence>MSVLRVLGWAVLALLVPAWLALVEVLWLNWRVAGVPVPLSVPVAVVGNLMLVPLAHRLSGSRLVGVLPALAWLVVAVLSSVRTSEGDLLLTGTPAGLVFLLAGVVAASFAVGRVVAGGPRPGRPAVSPPAAGQVTSRR</sequence>
<name>A0A7K3WF36_9ACTN</name>
<protein>
    <submittedName>
        <fullName evidence="2">Uncharacterized protein</fullName>
    </submittedName>
</protein>
<keyword evidence="3" id="KW-1185">Reference proteome</keyword>
<keyword evidence="1" id="KW-0812">Transmembrane</keyword>
<feature type="transmembrane region" description="Helical" evidence="1">
    <location>
        <begin position="63"/>
        <end position="81"/>
    </location>
</feature>
<gene>
    <name evidence="2" type="ORF">G1H19_08945</name>
</gene>
<dbReference type="EMBL" id="JAAGWK010000010">
    <property type="protein sequence ID" value="NEL54123.1"/>
    <property type="molecule type" value="Genomic_DNA"/>
</dbReference>
<keyword evidence="1" id="KW-0472">Membrane</keyword>
<comment type="caution">
    <text evidence="2">The sequence shown here is derived from an EMBL/GenBank/DDBJ whole genome shotgun (WGS) entry which is preliminary data.</text>
</comment>
<dbReference type="AlphaFoldDB" id="A0A7K3WF36"/>
<dbReference type="Proteomes" id="UP000470470">
    <property type="component" value="Unassembled WGS sequence"/>
</dbReference>